<feature type="chain" id="PRO_5012752729" description="Carboxypeptidase regulatory-like domain-containing protein" evidence="2">
    <location>
        <begin position="21"/>
        <end position="94"/>
    </location>
</feature>
<keyword evidence="1" id="KW-1133">Transmembrane helix</keyword>
<proteinExistence type="predicted"/>
<sequence>MLKKSVLFLLMVMTSFGLYAQHTVTVVVTDSSNDPVPGVSIQVQGTTSGTDQSTYSTSISYTGQEGILPYFLKRKLTLIRMIGYVSLVVVMFIF</sequence>
<evidence type="ECO:0000256" key="2">
    <source>
        <dbReference type="SAM" id="SignalP"/>
    </source>
</evidence>
<feature type="transmembrane region" description="Helical" evidence="1">
    <location>
        <begin position="76"/>
        <end position="93"/>
    </location>
</feature>
<evidence type="ECO:0000313" key="4">
    <source>
        <dbReference type="Proteomes" id="UP000191055"/>
    </source>
</evidence>
<keyword evidence="2" id="KW-0732">Signal</keyword>
<evidence type="ECO:0000313" key="3">
    <source>
        <dbReference type="EMBL" id="SKB92823.1"/>
    </source>
</evidence>
<dbReference type="InterPro" id="IPR013783">
    <property type="entry name" value="Ig-like_fold"/>
</dbReference>
<dbReference type="InterPro" id="IPR008964">
    <property type="entry name" value="Invasin/intimin_cell_adhesion"/>
</dbReference>
<name>A0A1T5F9G3_9BACT</name>
<dbReference type="RefSeq" id="WP_079557315.1">
    <property type="nucleotide sequence ID" value="NZ_FUYV01000007.1"/>
</dbReference>
<protein>
    <recommendedName>
        <fullName evidence="5">Carboxypeptidase regulatory-like domain-containing protein</fullName>
    </recommendedName>
</protein>
<gene>
    <name evidence="3" type="ORF">SAMN03080601_01550</name>
</gene>
<keyword evidence="4" id="KW-1185">Reference proteome</keyword>
<dbReference type="Proteomes" id="UP000191055">
    <property type="component" value="Unassembled WGS sequence"/>
</dbReference>
<evidence type="ECO:0000256" key="1">
    <source>
        <dbReference type="SAM" id="Phobius"/>
    </source>
</evidence>
<accession>A0A1T5F9G3</accession>
<dbReference type="SUPFAM" id="SSF49373">
    <property type="entry name" value="Invasin/intimin cell-adhesion fragments"/>
    <property type="match status" value="1"/>
</dbReference>
<organism evidence="3 4">
    <name type="scientific">Alkalitalea saponilacus</name>
    <dbReference type="NCBI Taxonomy" id="889453"/>
    <lineage>
        <taxon>Bacteria</taxon>
        <taxon>Pseudomonadati</taxon>
        <taxon>Bacteroidota</taxon>
        <taxon>Bacteroidia</taxon>
        <taxon>Marinilabiliales</taxon>
        <taxon>Marinilabiliaceae</taxon>
        <taxon>Alkalitalea</taxon>
    </lineage>
</organism>
<keyword evidence="1" id="KW-0812">Transmembrane</keyword>
<reference evidence="3 4" key="1">
    <citation type="submission" date="2017-02" db="EMBL/GenBank/DDBJ databases">
        <authorList>
            <person name="Peterson S.W."/>
        </authorList>
    </citation>
    <scope>NUCLEOTIDE SEQUENCE [LARGE SCALE GENOMIC DNA]</scope>
    <source>
        <strain evidence="3 4">DSM 24412</strain>
    </source>
</reference>
<feature type="signal peptide" evidence="2">
    <location>
        <begin position="1"/>
        <end position="20"/>
    </location>
</feature>
<dbReference type="AlphaFoldDB" id="A0A1T5F9G3"/>
<dbReference type="STRING" id="889453.SAMN03080601_01550"/>
<dbReference type="Gene3D" id="2.60.40.10">
    <property type="entry name" value="Immunoglobulins"/>
    <property type="match status" value="1"/>
</dbReference>
<evidence type="ECO:0008006" key="5">
    <source>
        <dbReference type="Google" id="ProtNLM"/>
    </source>
</evidence>
<keyword evidence="1" id="KW-0472">Membrane</keyword>
<dbReference type="EMBL" id="FUYV01000007">
    <property type="protein sequence ID" value="SKB92823.1"/>
    <property type="molecule type" value="Genomic_DNA"/>
</dbReference>